<evidence type="ECO:0000259" key="3">
    <source>
        <dbReference type="PROSITE" id="PS51160"/>
    </source>
</evidence>
<dbReference type="AlphaFoldDB" id="A0A2B7XBH9"/>
<dbReference type="InterPro" id="IPR036046">
    <property type="entry name" value="Acylphosphatase-like_dom_sf"/>
</dbReference>
<evidence type="ECO:0000313" key="4">
    <source>
        <dbReference type="EMBL" id="PGH06456.1"/>
    </source>
</evidence>
<name>A0A2B7XBH9_9EURO</name>
<accession>A0A2B7XBH9</accession>
<keyword evidence="5" id="KW-1185">Reference proteome</keyword>
<gene>
    <name evidence="4" type="ORF">AJ79_06546</name>
</gene>
<reference evidence="4 5" key="1">
    <citation type="submission" date="2017-10" db="EMBL/GenBank/DDBJ databases">
        <title>Comparative genomics in systemic dimorphic fungi from Ajellomycetaceae.</title>
        <authorList>
            <person name="Munoz J.F."/>
            <person name="Mcewen J.G."/>
            <person name="Clay O.K."/>
            <person name="Cuomo C.A."/>
        </authorList>
    </citation>
    <scope>NUCLEOTIDE SEQUENCE [LARGE SCALE GENOMIC DNA]</scope>
    <source>
        <strain evidence="4 5">UAMH5409</strain>
    </source>
</reference>
<feature type="domain" description="Acylphosphatase-like" evidence="3">
    <location>
        <begin position="1"/>
        <end position="73"/>
    </location>
</feature>
<dbReference type="Gene3D" id="3.30.70.100">
    <property type="match status" value="1"/>
</dbReference>
<dbReference type="InterPro" id="IPR001792">
    <property type="entry name" value="Acylphosphatase-like_dom"/>
</dbReference>
<comment type="similarity">
    <text evidence="2">Belongs to the acylphosphatase family.</text>
</comment>
<organism evidence="4 5">
    <name type="scientific">Helicocarpus griseus UAMH5409</name>
    <dbReference type="NCBI Taxonomy" id="1447875"/>
    <lineage>
        <taxon>Eukaryota</taxon>
        <taxon>Fungi</taxon>
        <taxon>Dikarya</taxon>
        <taxon>Ascomycota</taxon>
        <taxon>Pezizomycotina</taxon>
        <taxon>Eurotiomycetes</taxon>
        <taxon>Eurotiomycetidae</taxon>
        <taxon>Onygenales</taxon>
        <taxon>Ajellomycetaceae</taxon>
        <taxon>Helicocarpus</taxon>
    </lineage>
</organism>
<sequence>MLNSGDSDFTQRNANNYGLTGWKQVQGEAQGEEAFLTKLLKDLSQGPRHAHVVKVEKSDIDVKEGESSFVVKRT</sequence>
<proteinExistence type="inferred from homology"/>
<dbReference type="PROSITE" id="PS51160">
    <property type="entry name" value="ACYLPHOSPHATASE_3"/>
    <property type="match status" value="1"/>
</dbReference>
<dbReference type="Proteomes" id="UP000223968">
    <property type="component" value="Unassembled WGS sequence"/>
</dbReference>
<dbReference type="EMBL" id="PDNB01000117">
    <property type="protein sequence ID" value="PGH06456.1"/>
    <property type="molecule type" value="Genomic_DNA"/>
</dbReference>
<comment type="caution">
    <text evidence="4">The sequence shown here is derived from an EMBL/GenBank/DDBJ whole genome shotgun (WGS) entry which is preliminary data.</text>
</comment>
<evidence type="ECO:0000313" key="5">
    <source>
        <dbReference type="Proteomes" id="UP000223968"/>
    </source>
</evidence>
<protein>
    <recommendedName>
        <fullName evidence="3">Acylphosphatase-like domain-containing protein</fullName>
    </recommendedName>
</protein>
<evidence type="ECO:0000256" key="2">
    <source>
        <dbReference type="RuleBase" id="RU004168"/>
    </source>
</evidence>
<dbReference type="STRING" id="1447875.A0A2B7XBH9"/>
<evidence type="ECO:0000256" key="1">
    <source>
        <dbReference type="PROSITE-ProRule" id="PRU00520"/>
    </source>
</evidence>
<dbReference type="Pfam" id="PF00708">
    <property type="entry name" value="Acylphosphatase"/>
    <property type="match status" value="1"/>
</dbReference>
<comment type="caution">
    <text evidence="1">Lacks conserved residue(s) required for the propagation of feature annotation.</text>
</comment>
<dbReference type="SUPFAM" id="SSF54975">
    <property type="entry name" value="Acylphosphatase/BLUF domain-like"/>
    <property type="match status" value="1"/>
</dbReference>
<dbReference type="OrthoDB" id="7961613at2759"/>